<dbReference type="PANTHER" id="PTHR43333">
    <property type="entry name" value="2-HACID_DH_C DOMAIN-CONTAINING PROTEIN"/>
    <property type="match status" value="1"/>
</dbReference>
<dbReference type="Gene3D" id="3.40.50.720">
    <property type="entry name" value="NAD(P)-binding Rossmann-like Domain"/>
    <property type="match status" value="2"/>
</dbReference>
<dbReference type="Proteomes" id="UP000631653">
    <property type="component" value="Unassembled WGS sequence"/>
</dbReference>
<dbReference type="SUPFAM" id="SSF51735">
    <property type="entry name" value="NAD(P)-binding Rossmann-fold domains"/>
    <property type="match status" value="1"/>
</dbReference>
<gene>
    <name evidence="6" type="ORF">GOB81_02105</name>
</gene>
<dbReference type="InterPro" id="IPR036291">
    <property type="entry name" value="NAD(P)-bd_dom_sf"/>
</dbReference>
<feature type="domain" description="D-isomer specific 2-hydroxyacid dehydrogenase catalytic" evidence="4">
    <location>
        <begin position="51"/>
        <end position="334"/>
    </location>
</feature>
<accession>A0ABX0JXY7</accession>
<evidence type="ECO:0000259" key="4">
    <source>
        <dbReference type="Pfam" id="PF00389"/>
    </source>
</evidence>
<dbReference type="PANTHER" id="PTHR43333:SF1">
    <property type="entry name" value="D-ISOMER SPECIFIC 2-HYDROXYACID DEHYDROGENASE NAD-BINDING DOMAIN-CONTAINING PROTEIN"/>
    <property type="match status" value="1"/>
</dbReference>
<dbReference type="InterPro" id="IPR006139">
    <property type="entry name" value="D-isomer_2_OHA_DH_cat_dom"/>
</dbReference>
<keyword evidence="7" id="KW-1185">Reference proteome</keyword>
<dbReference type="Pfam" id="PF00389">
    <property type="entry name" value="2-Hacid_dh"/>
    <property type="match status" value="1"/>
</dbReference>
<dbReference type="Pfam" id="PF02826">
    <property type="entry name" value="2-Hacid_dh_C"/>
    <property type="match status" value="1"/>
</dbReference>
<protein>
    <submittedName>
        <fullName evidence="6">D-2-hydroxyacid dehydrogenase</fullName>
    </submittedName>
</protein>
<evidence type="ECO:0000259" key="5">
    <source>
        <dbReference type="Pfam" id="PF02826"/>
    </source>
</evidence>
<evidence type="ECO:0000313" key="7">
    <source>
        <dbReference type="Proteomes" id="UP000631653"/>
    </source>
</evidence>
<proteinExistence type="inferred from homology"/>
<dbReference type="SUPFAM" id="SSF52283">
    <property type="entry name" value="Formate/glycerate dehydrogenase catalytic domain-like"/>
    <property type="match status" value="1"/>
</dbReference>
<sequence>MKAFASPPRGEKAVSERISTLPKIVIAHAIFDIKPLVDTWDEPTDCVWVKNKTDLLARLPEADILVTMTLWENRYLEMAPKLKFVQAMSSGMDQYDVEAFRKHAVHLASARGVNANAVAEHALALMLSLSRRLPEARDDQHDAFWRKMGNDPGERRRELAGSHVVIVGFGEIGRRIAQLCLAFGQRVTVVRRNSAEETGLPIRVVGDAELAQVAGEADYLVLACPATPETTGLINAEILQRMKPSASVINVARGSVVVEDHLIAALHEKRIAAAALDTFQQEPLPSASPLWKMGNVVITPHGAGDTTAYETRVADILHQNIHRLTAGSPLINQIA</sequence>
<keyword evidence="1 3" id="KW-0560">Oxidoreductase</keyword>
<organism evidence="6 7">
    <name type="scientific">Acetobacter conturbans</name>
    <dbReference type="NCBI Taxonomy" id="1737472"/>
    <lineage>
        <taxon>Bacteria</taxon>
        <taxon>Pseudomonadati</taxon>
        <taxon>Pseudomonadota</taxon>
        <taxon>Alphaproteobacteria</taxon>
        <taxon>Acetobacterales</taxon>
        <taxon>Acetobacteraceae</taxon>
        <taxon>Acetobacter</taxon>
    </lineage>
</organism>
<dbReference type="InterPro" id="IPR006140">
    <property type="entry name" value="D-isomer_DH_NAD-bd"/>
</dbReference>
<reference evidence="6 7" key="1">
    <citation type="journal article" date="2020" name="Int. J. Syst. Evol. Microbiol.">
        <title>Novel acetic acid bacteria from cider fermentations: Acetobacter conturbans sp. nov. and Acetobacter fallax sp. nov.</title>
        <authorList>
            <person name="Sombolestani A.S."/>
            <person name="Cleenwerck I."/>
            <person name="Cnockaert M."/>
            <person name="Borremans W."/>
            <person name="Wieme A.D."/>
            <person name="De Vuyst L."/>
            <person name="Vandamme P."/>
        </authorList>
    </citation>
    <scope>NUCLEOTIDE SEQUENCE [LARGE SCALE GENOMIC DNA]</scope>
    <source>
        <strain evidence="6 7">LMG 1627</strain>
    </source>
</reference>
<evidence type="ECO:0000256" key="2">
    <source>
        <dbReference type="ARBA" id="ARBA00023027"/>
    </source>
</evidence>
<dbReference type="CDD" id="cd05300">
    <property type="entry name" value="2-Hacid_dh_1"/>
    <property type="match status" value="1"/>
</dbReference>
<evidence type="ECO:0000256" key="1">
    <source>
        <dbReference type="ARBA" id="ARBA00023002"/>
    </source>
</evidence>
<feature type="domain" description="D-isomer specific 2-hydroxyacid dehydrogenase NAD-binding" evidence="5">
    <location>
        <begin position="123"/>
        <end position="303"/>
    </location>
</feature>
<keyword evidence="2" id="KW-0520">NAD</keyword>
<dbReference type="EMBL" id="WOSY01000002">
    <property type="protein sequence ID" value="NHN87426.1"/>
    <property type="molecule type" value="Genomic_DNA"/>
</dbReference>
<evidence type="ECO:0000256" key="3">
    <source>
        <dbReference type="RuleBase" id="RU003719"/>
    </source>
</evidence>
<name>A0ABX0JXY7_9PROT</name>
<comment type="similarity">
    <text evidence="3">Belongs to the D-isomer specific 2-hydroxyacid dehydrogenase family.</text>
</comment>
<comment type="caution">
    <text evidence="6">The sequence shown here is derived from an EMBL/GenBank/DDBJ whole genome shotgun (WGS) entry which is preliminary data.</text>
</comment>
<evidence type="ECO:0000313" key="6">
    <source>
        <dbReference type="EMBL" id="NHN87426.1"/>
    </source>
</evidence>